<evidence type="ECO:0000256" key="12">
    <source>
        <dbReference type="ARBA" id="ARBA00023027"/>
    </source>
</evidence>
<dbReference type="GO" id="GO:0008137">
    <property type="term" value="F:NADH dehydrogenase (ubiquinone) activity"/>
    <property type="evidence" value="ECO:0007669"/>
    <property type="project" value="UniProtKB-UniRule"/>
</dbReference>
<dbReference type="InterPro" id="IPR001750">
    <property type="entry name" value="ND/Mrp_TM"/>
</dbReference>
<feature type="transmembrane region" description="Helical" evidence="17">
    <location>
        <begin position="215"/>
        <end position="234"/>
    </location>
</feature>
<evidence type="ECO:0000256" key="8">
    <source>
        <dbReference type="ARBA" id="ARBA00022692"/>
    </source>
</evidence>
<accession>A0A7H1KHQ9</accession>
<comment type="subcellular location">
    <subcellularLocation>
        <location evidence="2 17">Mitochondrion membrane</location>
        <topology evidence="2 17">Multi-pass membrane protein</topology>
    </subcellularLocation>
</comment>
<name>A0A7H1KHQ9_9CUCU</name>
<keyword evidence="8 17" id="KW-0812">Transmembrane</keyword>
<dbReference type="InterPro" id="IPR000260">
    <property type="entry name" value="NADH4_N"/>
</dbReference>
<feature type="transmembrane region" description="Helical" evidence="17">
    <location>
        <begin position="88"/>
        <end position="104"/>
    </location>
</feature>
<organism evidence="20">
    <name type="scientific">Trigonopterus selaruensis</name>
    <dbReference type="NCBI Taxonomy" id="2678945"/>
    <lineage>
        <taxon>Eukaryota</taxon>
        <taxon>Metazoa</taxon>
        <taxon>Ecdysozoa</taxon>
        <taxon>Arthropoda</taxon>
        <taxon>Hexapoda</taxon>
        <taxon>Insecta</taxon>
        <taxon>Pterygota</taxon>
        <taxon>Neoptera</taxon>
        <taxon>Endopterygota</taxon>
        <taxon>Coleoptera</taxon>
        <taxon>Polyphaga</taxon>
        <taxon>Cucujiformia</taxon>
        <taxon>Curculionidae</taxon>
        <taxon>Cryptorhynchinae</taxon>
        <taxon>Trigonopterus</taxon>
    </lineage>
</organism>
<sequence>MMGLVFSVLFLIPLIFYCLSFWFVLVILFLVVFKFLLMFSFSLVFSNLSYWFGMDVLSYFMVLLSLWICCLMVLASEDLYKCGFYSELFLFMIVVLVLSLILTFSSLNLFIFYVFFEVSLVPTLFLILGWGFQPERIMAGVYLLFYTLLASLPMMVALFYLNSIFSTLELCFLSSVSSSLILFFCVNMVFFVKIPMFLVHLWLPKAHVEAPVSGSMILAGVMLKLGGYGLMRVMKMFVCLGMSVSVLIVTVSLVGGLVISLICIRQSDFKIMIAYSSISHMGMVSSGIFTLNSWGYWGALVLMFAHGLCSSGLFCLVNLFYERTGSRSIYLNKGLINIMPSISLWAFMLCSSNMAAPPSLNLLGEILLINSLLVYSKWVGWLLFFLIFFSAVYSLFLYSYTQHGQLSSSLYSFFEVSVREYLLLFLHWVPLNFMFLSIDSLVLMI</sequence>
<evidence type="ECO:0000259" key="19">
    <source>
        <dbReference type="Pfam" id="PF01059"/>
    </source>
</evidence>
<feature type="transmembrane region" description="Helical" evidence="17">
    <location>
        <begin position="342"/>
        <end position="360"/>
    </location>
</feature>
<evidence type="ECO:0000256" key="2">
    <source>
        <dbReference type="ARBA" id="ARBA00004225"/>
    </source>
</evidence>
<feature type="transmembrane region" description="Helical" evidence="17">
    <location>
        <begin position="271"/>
        <end position="291"/>
    </location>
</feature>
<evidence type="ECO:0000256" key="16">
    <source>
        <dbReference type="ARBA" id="ARBA00049551"/>
    </source>
</evidence>
<feature type="transmembrane region" description="Helical" evidence="17">
    <location>
        <begin position="139"/>
        <end position="161"/>
    </location>
</feature>
<keyword evidence="14 17" id="KW-0496">Mitochondrion</keyword>
<feature type="transmembrane region" description="Helical" evidence="17">
    <location>
        <begin position="240"/>
        <end position="264"/>
    </location>
</feature>
<keyword evidence="12 17" id="KW-0520">NAD</keyword>
<dbReference type="PANTHER" id="PTHR43507">
    <property type="entry name" value="NADH-UBIQUINONE OXIDOREDUCTASE CHAIN 4"/>
    <property type="match status" value="1"/>
</dbReference>
<feature type="domain" description="NADH:ubiquinone oxidoreductase chain 4 N-terminal" evidence="19">
    <location>
        <begin position="1"/>
        <end position="103"/>
    </location>
</feature>
<evidence type="ECO:0000313" key="20">
    <source>
        <dbReference type="EMBL" id="QNT26825.1"/>
    </source>
</evidence>
<reference evidence="20" key="1">
    <citation type="submission" date="2020-06" db="EMBL/GenBank/DDBJ databases">
        <title>Mitochondrial genomes of twelve species of hyperdiverse Trigonopterus weevils.</title>
        <authorList>
            <person name="Narakusumo R.P."/>
            <person name="Pons J."/>
            <person name="Riedel A."/>
        </authorList>
    </citation>
    <scope>NUCLEOTIDE SEQUENCE</scope>
</reference>
<dbReference type="GO" id="GO:0042773">
    <property type="term" value="P:ATP synthesis coupled electron transport"/>
    <property type="evidence" value="ECO:0007669"/>
    <property type="project" value="InterPro"/>
</dbReference>
<proteinExistence type="inferred from homology"/>
<keyword evidence="7 17" id="KW-0679">Respiratory chain</keyword>
<dbReference type="AlphaFoldDB" id="A0A7H1KHQ9"/>
<keyword evidence="15 17" id="KW-0472">Membrane</keyword>
<dbReference type="InterPro" id="IPR003918">
    <property type="entry name" value="NADH_UbQ_OxRdtase"/>
</dbReference>
<keyword evidence="11 17" id="KW-1133">Transmembrane helix</keyword>
<keyword evidence="6 17" id="KW-0813">Transport</keyword>
<feature type="transmembrane region" description="Helical" evidence="17">
    <location>
        <begin position="58"/>
        <end position="76"/>
    </location>
</feature>
<evidence type="ECO:0000256" key="5">
    <source>
        <dbReference type="ARBA" id="ARBA00021006"/>
    </source>
</evidence>
<evidence type="ECO:0000256" key="7">
    <source>
        <dbReference type="ARBA" id="ARBA00022660"/>
    </source>
</evidence>
<evidence type="ECO:0000256" key="1">
    <source>
        <dbReference type="ARBA" id="ARBA00003257"/>
    </source>
</evidence>
<comment type="function">
    <text evidence="17">Core subunit of the mitochondrial membrane respiratory chain NADH dehydrogenase (Complex I) which catalyzes electron transfer from NADH through the respiratory chain, using ubiquinone as an electron acceptor. Essential for the catalytic activity and assembly of complex I.</text>
</comment>
<feature type="transmembrane region" description="Helical" evidence="17">
    <location>
        <begin position="181"/>
        <end position="203"/>
    </location>
</feature>
<dbReference type="EC" id="7.1.1.2" evidence="4 17"/>
<evidence type="ECO:0000256" key="13">
    <source>
        <dbReference type="ARBA" id="ARBA00023075"/>
    </source>
</evidence>
<evidence type="ECO:0000256" key="9">
    <source>
        <dbReference type="ARBA" id="ARBA00022967"/>
    </source>
</evidence>
<feature type="transmembrane region" description="Helical" evidence="17">
    <location>
        <begin position="297"/>
        <end position="321"/>
    </location>
</feature>
<dbReference type="GO" id="GO:0048039">
    <property type="term" value="F:ubiquinone binding"/>
    <property type="evidence" value="ECO:0007669"/>
    <property type="project" value="TreeGrafter"/>
</dbReference>
<keyword evidence="10 17" id="KW-0249">Electron transport</keyword>
<evidence type="ECO:0000256" key="14">
    <source>
        <dbReference type="ARBA" id="ARBA00023128"/>
    </source>
</evidence>
<evidence type="ECO:0000256" key="11">
    <source>
        <dbReference type="ARBA" id="ARBA00022989"/>
    </source>
</evidence>
<keyword evidence="9" id="KW-1278">Translocase</keyword>
<evidence type="ECO:0000256" key="15">
    <source>
        <dbReference type="ARBA" id="ARBA00023136"/>
    </source>
</evidence>
<comment type="catalytic activity">
    <reaction evidence="16 17">
        <text>a ubiquinone + NADH + 5 H(+)(in) = a ubiquinol + NAD(+) + 4 H(+)(out)</text>
        <dbReference type="Rhea" id="RHEA:29091"/>
        <dbReference type="Rhea" id="RHEA-COMP:9565"/>
        <dbReference type="Rhea" id="RHEA-COMP:9566"/>
        <dbReference type="ChEBI" id="CHEBI:15378"/>
        <dbReference type="ChEBI" id="CHEBI:16389"/>
        <dbReference type="ChEBI" id="CHEBI:17976"/>
        <dbReference type="ChEBI" id="CHEBI:57540"/>
        <dbReference type="ChEBI" id="CHEBI:57945"/>
        <dbReference type="EC" id="7.1.1.2"/>
    </reaction>
</comment>
<dbReference type="GO" id="GO:0031966">
    <property type="term" value="C:mitochondrial membrane"/>
    <property type="evidence" value="ECO:0007669"/>
    <property type="project" value="UniProtKB-SubCell"/>
</dbReference>
<evidence type="ECO:0000256" key="3">
    <source>
        <dbReference type="ARBA" id="ARBA00009025"/>
    </source>
</evidence>
<evidence type="ECO:0000256" key="4">
    <source>
        <dbReference type="ARBA" id="ARBA00012944"/>
    </source>
</evidence>
<feature type="transmembrane region" description="Helical" evidence="17">
    <location>
        <begin position="6"/>
        <end position="28"/>
    </location>
</feature>
<feature type="domain" description="NADH:quinone oxidoreductase/Mrp antiporter transmembrane" evidence="18">
    <location>
        <begin position="106"/>
        <end position="389"/>
    </location>
</feature>
<evidence type="ECO:0000256" key="6">
    <source>
        <dbReference type="ARBA" id="ARBA00022448"/>
    </source>
</evidence>
<comment type="similarity">
    <text evidence="3 17">Belongs to the complex I subunit 4 family.</text>
</comment>
<gene>
    <name evidence="20" type="primary">nad4</name>
</gene>
<dbReference type="GO" id="GO:0015990">
    <property type="term" value="P:electron transport coupled proton transport"/>
    <property type="evidence" value="ECO:0007669"/>
    <property type="project" value="TreeGrafter"/>
</dbReference>
<dbReference type="GO" id="GO:0003954">
    <property type="term" value="F:NADH dehydrogenase activity"/>
    <property type="evidence" value="ECO:0007669"/>
    <property type="project" value="TreeGrafter"/>
</dbReference>
<geneLocation type="mitochondrion" evidence="20"/>
<evidence type="ECO:0000256" key="10">
    <source>
        <dbReference type="ARBA" id="ARBA00022982"/>
    </source>
</evidence>
<feature type="transmembrane region" description="Helical" evidence="17">
    <location>
        <begin position="110"/>
        <end position="132"/>
    </location>
</feature>
<evidence type="ECO:0000256" key="17">
    <source>
        <dbReference type="RuleBase" id="RU003297"/>
    </source>
</evidence>
<dbReference type="PANTHER" id="PTHR43507:SF20">
    <property type="entry name" value="NADH-UBIQUINONE OXIDOREDUCTASE CHAIN 4"/>
    <property type="match status" value="1"/>
</dbReference>
<evidence type="ECO:0000259" key="18">
    <source>
        <dbReference type="Pfam" id="PF00361"/>
    </source>
</evidence>
<dbReference type="EMBL" id="MT653600">
    <property type="protein sequence ID" value="QNT26825.1"/>
    <property type="molecule type" value="Genomic_DNA"/>
</dbReference>
<keyword evidence="13 17" id="KW-0830">Ubiquinone</keyword>
<dbReference type="PRINTS" id="PR01437">
    <property type="entry name" value="NUOXDRDTASE4"/>
</dbReference>
<feature type="transmembrane region" description="Helical" evidence="17">
    <location>
        <begin position="421"/>
        <end position="444"/>
    </location>
</feature>
<dbReference type="Pfam" id="PF00361">
    <property type="entry name" value="Proton_antipo_M"/>
    <property type="match status" value="1"/>
</dbReference>
<protein>
    <recommendedName>
        <fullName evidence="5 17">NADH-ubiquinone oxidoreductase chain 4</fullName>
        <ecNumber evidence="4 17">7.1.1.2</ecNumber>
    </recommendedName>
</protein>
<dbReference type="Pfam" id="PF01059">
    <property type="entry name" value="Oxidored_q5_N"/>
    <property type="match status" value="1"/>
</dbReference>
<comment type="function">
    <text evidence="1">Core subunit of the mitochondrial membrane respiratory chain NADH dehydrogenase (Complex I) that is believed to belong to the minimal assembly required for catalysis. Complex I functions in the transfer of electrons from NADH to the respiratory chain. The immediate electron acceptor for the enzyme is believed to be ubiquinone.</text>
</comment>
<feature type="transmembrane region" description="Helical" evidence="17">
    <location>
        <begin position="380"/>
        <end position="400"/>
    </location>
</feature>
<feature type="transmembrane region" description="Helical" evidence="17">
    <location>
        <begin position="35"/>
        <end position="52"/>
    </location>
</feature>